<proteinExistence type="predicted"/>
<protein>
    <submittedName>
        <fullName evidence="2">Uncharacterized protein</fullName>
    </submittedName>
</protein>
<evidence type="ECO:0000313" key="3">
    <source>
        <dbReference type="Proteomes" id="UP000708208"/>
    </source>
</evidence>
<feature type="non-terminal residue" evidence="2">
    <location>
        <position position="1"/>
    </location>
</feature>
<name>A0A8J2K976_9HEXA</name>
<keyword evidence="3" id="KW-1185">Reference proteome</keyword>
<comment type="caution">
    <text evidence="2">The sequence shown here is derived from an EMBL/GenBank/DDBJ whole genome shotgun (WGS) entry which is preliminary data.</text>
</comment>
<evidence type="ECO:0000313" key="2">
    <source>
        <dbReference type="EMBL" id="CAG7734099.1"/>
    </source>
</evidence>
<feature type="non-terminal residue" evidence="2">
    <location>
        <position position="39"/>
    </location>
</feature>
<dbReference type="EMBL" id="CAJVCH010262630">
    <property type="protein sequence ID" value="CAG7734099.1"/>
    <property type="molecule type" value="Genomic_DNA"/>
</dbReference>
<feature type="compositionally biased region" description="Polar residues" evidence="1">
    <location>
        <begin position="19"/>
        <end position="39"/>
    </location>
</feature>
<dbReference type="Proteomes" id="UP000708208">
    <property type="component" value="Unassembled WGS sequence"/>
</dbReference>
<dbReference type="AlphaFoldDB" id="A0A8J2K976"/>
<evidence type="ECO:0000256" key="1">
    <source>
        <dbReference type="SAM" id="MobiDB-lite"/>
    </source>
</evidence>
<reference evidence="2" key="1">
    <citation type="submission" date="2021-06" db="EMBL/GenBank/DDBJ databases">
        <authorList>
            <person name="Hodson N. C."/>
            <person name="Mongue J. A."/>
            <person name="Jaron S. K."/>
        </authorList>
    </citation>
    <scope>NUCLEOTIDE SEQUENCE</scope>
</reference>
<accession>A0A8J2K976</accession>
<organism evidence="2 3">
    <name type="scientific">Allacma fusca</name>
    <dbReference type="NCBI Taxonomy" id="39272"/>
    <lineage>
        <taxon>Eukaryota</taxon>
        <taxon>Metazoa</taxon>
        <taxon>Ecdysozoa</taxon>
        <taxon>Arthropoda</taxon>
        <taxon>Hexapoda</taxon>
        <taxon>Collembola</taxon>
        <taxon>Symphypleona</taxon>
        <taxon>Sminthuridae</taxon>
        <taxon>Allacma</taxon>
    </lineage>
</organism>
<sequence length="39" mass="4257">MKEEESFEDCSIDGDTTQDESNASSNVDSGTDTNKIQKT</sequence>
<gene>
    <name evidence="2" type="ORF">AFUS01_LOCUS22503</name>
</gene>
<feature type="region of interest" description="Disordered" evidence="1">
    <location>
        <begin position="1"/>
        <end position="39"/>
    </location>
</feature>
<feature type="compositionally biased region" description="Acidic residues" evidence="1">
    <location>
        <begin position="1"/>
        <end position="18"/>
    </location>
</feature>